<dbReference type="EMBL" id="JAINUG010000332">
    <property type="protein sequence ID" value="KAJ8378051.1"/>
    <property type="molecule type" value="Genomic_DNA"/>
</dbReference>
<reference evidence="2" key="1">
    <citation type="journal article" date="2023" name="Science">
        <title>Genome structures resolve the early diversification of teleost fishes.</title>
        <authorList>
            <person name="Parey E."/>
            <person name="Louis A."/>
            <person name="Montfort J."/>
            <person name="Bouchez O."/>
            <person name="Roques C."/>
            <person name="Iampietro C."/>
            <person name="Lluch J."/>
            <person name="Castinel A."/>
            <person name="Donnadieu C."/>
            <person name="Desvignes T."/>
            <person name="Floi Bucao C."/>
            <person name="Jouanno E."/>
            <person name="Wen M."/>
            <person name="Mejri S."/>
            <person name="Dirks R."/>
            <person name="Jansen H."/>
            <person name="Henkel C."/>
            <person name="Chen W.J."/>
            <person name="Zahm M."/>
            <person name="Cabau C."/>
            <person name="Klopp C."/>
            <person name="Thompson A.W."/>
            <person name="Robinson-Rechavi M."/>
            <person name="Braasch I."/>
            <person name="Lecointre G."/>
            <person name="Bobe J."/>
            <person name="Postlethwait J.H."/>
            <person name="Berthelot C."/>
            <person name="Roest Crollius H."/>
            <person name="Guiguen Y."/>
        </authorList>
    </citation>
    <scope>NUCLEOTIDE SEQUENCE</scope>
    <source>
        <strain evidence="2">NC1722</strain>
    </source>
</reference>
<evidence type="ECO:0000313" key="3">
    <source>
        <dbReference type="Proteomes" id="UP001221898"/>
    </source>
</evidence>
<sequence>MHSTQAGQARHTKARPHCRARTAARKQKLSTARSGLRRMRTSMEVDFHRPAQASSLCQHRLSRLRS</sequence>
<evidence type="ECO:0000256" key="1">
    <source>
        <dbReference type="SAM" id="MobiDB-lite"/>
    </source>
</evidence>
<comment type="caution">
    <text evidence="2">The sequence shown here is derived from an EMBL/GenBank/DDBJ whole genome shotgun (WGS) entry which is preliminary data.</text>
</comment>
<feature type="compositionally biased region" description="Basic residues" evidence="1">
    <location>
        <begin position="10"/>
        <end position="28"/>
    </location>
</feature>
<keyword evidence="3" id="KW-1185">Reference proteome</keyword>
<dbReference type="AlphaFoldDB" id="A0AAD7W3G1"/>
<dbReference type="Proteomes" id="UP001221898">
    <property type="component" value="Unassembled WGS sequence"/>
</dbReference>
<organism evidence="2 3">
    <name type="scientific">Aldrovandia affinis</name>
    <dbReference type="NCBI Taxonomy" id="143900"/>
    <lineage>
        <taxon>Eukaryota</taxon>
        <taxon>Metazoa</taxon>
        <taxon>Chordata</taxon>
        <taxon>Craniata</taxon>
        <taxon>Vertebrata</taxon>
        <taxon>Euteleostomi</taxon>
        <taxon>Actinopterygii</taxon>
        <taxon>Neopterygii</taxon>
        <taxon>Teleostei</taxon>
        <taxon>Notacanthiformes</taxon>
        <taxon>Halosauridae</taxon>
        <taxon>Aldrovandia</taxon>
    </lineage>
</organism>
<proteinExistence type="predicted"/>
<feature type="region of interest" description="Disordered" evidence="1">
    <location>
        <begin position="1"/>
        <end position="35"/>
    </location>
</feature>
<name>A0AAD7W3G1_9TELE</name>
<evidence type="ECO:0000313" key="2">
    <source>
        <dbReference type="EMBL" id="KAJ8378051.1"/>
    </source>
</evidence>
<accession>A0AAD7W3G1</accession>
<protein>
    <submittedName>
        <fullName evidence="2">Uncharacterized protein</fullName>
    </submittedName>
</protein>
<gene>
    <name evidence="2" type="ORF">AAFF_G00248460</name>
</gene>